<evidence type="ECO:0000256" key="1">
    <source>
        <dbReference type="ARBA" id="ARBA00009075"/>
    </source>
</evidence>
<dbReference type="AlphaFoldDB" id="A0A5E7EZT9"/>
<dbReference type="GO" id="GO:0015288">
    <property type="term" value="F:porin activity"/>
    <property type="evidence" value="ECO:0007669"/>
    <property type="project" value="TreeGrafter"/>
</dbReference>
<evidence type="ECO:0000313" key="5">
    <source>
        <dbReference type="Proteomes" id="UP000337909"/>
    </source>
</evidence>
<organism evidence="4 5">
    <name type="scientific">Pseudomonas fluorescens</name>
    <dbReference type="NCBI Taxonomy" id="294"/>
    <lineage>
        <taxon>Bacteria</taxon>
        <taxon>Pseudomonadati</taxon>
        <taxon>Pseudomonadota</taxon>
        <taxon>Gammaproteobacteria</taxon>
        <taxon>Pseudomonadales</taxon>
        <taxon>Pseudomonadaceae</taxon>
        <taxon>Pseudomonas</taxon>
    </lineage>
</organism>
<dbReference type="GO" id="GO:0016020">
    <property type="term" value="C:membrane"/>
    <property type="evidence" value="ECO:0007669"/>
    <property type="project" value="InterPro"/>
</dbReference>
<evidence type="ECO:0000313" key="4">
    <source>
        <dbReference type="EMBL" id="VVO32691.1"/>
    </source>
</evidence>
<dbReference type="OrthoDB" id="6759120at2"/>
<accession>A0A5E7EZT9</accession>
<proteinExistence type="inferred from homology"/>
<reference evidence="4 5" key="1">
    <citation type="submission" date="2019-09" db="EMBL/GenBank/DDBJ databases">
        <authorList>
            <person name="Chandra G."/>
            <person name="Truman W A."/>
        </authorList>
    </citation>
    <scope>NUCLEOTIDE SEQUENCE [LARGE SCALE GENOMIC DNA]</scope>
    <source>
        <strain evidence="4">PS691</strain>
    </source>
</reference>
<gene>
    <name evidence="4" type="primary">nicP_11</name>
    <name evidence="4" type="ORF">PS691_05069</name>
</gene>
<dbReference type="Pfam" id="PF03573">
    <property type="entry name" value="OprD"/>
    <property type="match status" value="1"/>
</dbReference>
<protein>
    <submittedName>
        <fullName evidence="4">Porin-like protein NicP</fullName>
    </submittedName>
</protein>
<dbReference type="InterPro" id="IPR023614">
    <property type="entry name" value="Porin_dom_sf"/>
</dbReference>
<dbReference type="EMBL" id="CABVHQ010000075">
    <property type="protein sequence ID" value="VVO32691.1"/>
    <property type="molecule type" value="Genomic_DNA"/>
</dbReference>
<name>A0A5E7EZT9_PSEFL</name>
<dbReference type="RefSeq" id="WP_150644883.1">
    <property type="nucleotide sequence ID" value="NZ_CABVHQ010000075.1"/>
</dbReference>
<dbReference type="InterPro" id="IPR005318">
    <property type="entry name" value="OM_porin_bac"/>
</dbReference>
<keyword evidence="3" id="KW-0732">Signal</keyword>
<dbReference type="Gene3D" id="2.40.160.10">
    <property type="entry name" value="Porin"/>
    <property type="match status" value="1"/>
</dbReference>
<evidence type="ECO:0000256" key="3">
    <source>
        <dbReference type="ARBA" id="ARBA00022729"/>
    </source>
</evidence>
<dbReference type="Proteomes" id="UP000337909">
    <property type="component" value="Unassembled WGS sequence"/>
</dbReference>
<keyword evidence="2" id="KW-0813">Transport</keyword>
<evidence type="ECO:0000256" key="2">
    <source>
        <dbReference type="ARBA" id="ARBA00022448"/>
    </source>
</evidence>
<dbReference type="PANTHER" id="PTHR34596:SF2">
    <property type="entry name" value="CHITOPORIN"/>
    <property type="match status" value="1"/>
</dbReference>
<dbReference type="PANTHER" id="PTHR34596">
    <property type="entry name" value="CHITOPORIN"/>
    <property type="match status" value="1"/>
</dbReference>
<sequence length="428" mass="47200">MKKTALAYAVGLSTLSAGLVTSTATRAEFFEDSKASLQMRNFYMGRDYRQDDSGRQPAVPGSGRMSEWAQGFILRYESGFTEGPVGFGVDAIGTLGIKLDSGRGSSGTGLLLRDAETKRAQDSYGDLHAAAKIRYSKTTLRLGSYDKRLPMLQGNDSRLLPTVFQGTMVHSQEIAGLDLDAGRISRVNARDSQDYEALSVTSGNRRNIKVSGGNESTEFNIAQSAYRWNDQLSTTLALGELQGLYRQTMLNALHTLPLGDKRSLVTDIRYARSTDDGNSNVDNNAFGIMSTYKIGFHAVGLGYQAMTGETGFAYLGGTDPFLLNFVQVNDFANKDEKSWQVRYDYNFAGIGLPGLTFMTRYLSGDNVDLGASRSEGREWERDIDIAYFVQDGPLKNVSLRWRNAATRSNFANSTDENRLILSYSLPIW</sequence>
<comment type="similarity">
    <text evidence="1">Belongs to the outer membrane porin (Opr) (TC 1.B.25) family.</text>
</comment>